<proteinExistence type="inferred from homology"/>
<feature type="binding site" evidence="12">
    <location>
        <position position="356"/>
    </location>
    <ligand>
        <name>(6S)-NADPHX</name>
        <dbReference type="ChEBI" id="CHEBI:64076"/>
    </ligand>
</feature>
<evidence type="ECO:0000256" key="10">
    <source>
        <dbReference type="ARBA" id="ARBA00048238"/>
    </source>
</evidence>
<dbReference type="PANTHER" id="PTHR12592">
    <property type="entry name" value="ATP-DEPENDENT (S)-NAD(P)H-HYDRATE DEHYDRATASE FAMILY MEMBER"/>
    <property type="match status" value="1"/>
</dbReference>
<protein>
    <recommendedName>
        <fullName evidence="12">ADP-dependent (S)-NAD(P)H-hydrate dehydratase</fullName>
        <ecNumber evidence="12">4.2.1.136</ecNumber>
    </recommendedName>
    <alternativeName>
        <fullName evidence="12">ADP-dependent NAD(P)HX dehydratase</fullName>
    </alternativeName>
</protein>
<dbReference type="GO" id="GO:0016301">
    <property type="term" value="F:kinase activity"/>
    <property type="evidence" value="ECO:0007669"/>
    <property type="project" value="UniProtKB-KW"/>
</dbReference>
<keyword evidence="6 12" id="KW-0521">NADP</keyword>
<dbReference type="GO" id="GO:0005524">
    <property type="term" value="F:ATP binding"/>
    <property type="evidence" value="ECO:0007669"/>
    <property type="project" value="UniProtKB-KW"/>
</dbReference>
<comment type="subunit">
    <text evidence="12">Homotetramer.</text>
</comment>
<evidence type="ECO:0000259" key="13">
    <source>
        <dbReference type="PROSITE" id="PS51383"/>
    </source>
</evidence>
<gene>
    <name evidence="12" type="primary">nnrD</name>
    <name evidence="15" type="ORF">THER5_1464</name>
</gene>
<dbReference type="SUPFAM" id="SSF64153">
    <property type="entry name" value="YjeF N-terminal domain-like"/>
    <property type="match status" value="1"/>
</dbReference>
<comment type="similarity">
    <text evidence="3">In the C-terminal section; belongs to the NnrD/CARKD family.</text>
</comment>
<evidence type="ECO:0000259" key="14">
    <source>
        <dbReference type="PROSITE" id="PS51385"/>
    </source>
</evidence>
<dbReference type="EC" id="4.2.1.136" evidence="12"/>
<comment type="similarity">
    <text evidence="12">Belongs to the NnrD/CARKD family.</text>
</comment>
<comment type="caution">
    <text evidence="15">The sequence shown here is derived from an EMBL/GenBank/DDBJ whole genome shotgun (WGS) entry which is preliminary data.</text>
</comment>
<comment type="cofactor">
    <cofactor evidence="12">
        <name>Mg(2+)</name>
        <dbReference type="ChEBI" id="CHEBI:18420"/>
    </cofactor>
</comment>
<feature type="binding site" evidence="12">
    <location>
        <position position="306"/>
    </location>
    <ligand>
        <name>(6S)-NADPHX</name>
        <dbReference type="ChEBI" id="CHEBI:64076"/>
    </ligand>
</feature>
<evidence type="ECO:0000313" key="15">
    <source>
        <dbReference type="EMBL" id="KFJ01570.1"/>
    </source>
</evidence>
<evidence type="ECO:0000256" key="3">
    <source>
        <dbReference type="ARBA" id="ARBA00009524"/>
    </source>
</evidence>
<dbReference type="Pfam" id="PF01256">
    <property type="entry name" value="Carb_kinase"/>
    <property type="match status" value="1"/>
</dbReference>
<evidence type="ECO:0000256" key="1">
    <source>
        <dbReference type="ARBA" id="ARBA00001958"/>
    </source>
</evidence>
<comment type="cofactor">
    <cofactor evidence="1">
        <name>K(+)</name>
        <dbReference type="ChEBI" id="CHEBI:29103"/>
    </cofactor>
</comment>
<dbReference type="SUPFAM" id="SSF53613">
    <property type="entry name" value="Ribokinase-like"/>
    <property type="match status" value="1"/>
</dbReference>
<reference evidence="15 16" key="1">
    <citation type="submission" date="2014-03" db="EMBL/GenBank/DDBJ databases">
        <title>Genomics of Bifidobacteria.</title>
        <authorList>
            <person name="Ventura M."/>
            <person name="Milani C."/>
            <person name="Lugli G.A."/>
        </authorList>
    </citation>
    <scope>NUCLEOTIDE SEQUENCE [LARGE SCALE GENOMIC DNA]</scope>
    <source>
        <strain evidence="15 16">LMG 21395</strain>
    </source>
</reference>
<dbReference type="PROSITE" id="PS01050">
    <property type="entry name" value="YJEF_C_2"/>
    <property type="match status" value="1"/>
</dbReference>
<comment type="catalytic activity">
    <reaction evidence="10 12">
        <text>(6S)-NADHX + ADP = AMP + phosphate + NADH + H(+)</text>
        <dbReference type="Rhea" id="RHEA:32223"/>
        <dbReference type="ChEBI" id="CHEBI:15378"/>
        <dbReference type="ChEBI" id="CHEBI:43474"/>
        <dbReference type="ChEBI" id="CHEBI:57945"/>
        <dbReference type="ChEBI" id="CHEBI:64074"/>
        <dbReference type="ChEBI" id="CHEBI:456215"/>
        <dbReference type="ChEBI" id="CHEBI:456216"/>
        <dbReference type="EC" id="4.2.1.136"/>
    </reaction>
</comment>
<feature type="binding site" evidence="12">
    <location>
        <position position="432"/>
    </location>
    <ligand>
        <name>(6S)-NADPHX</name>
        <dbReference type="ChEBI" id="CHEBI:64076"/>
    </ligand>
</feature>
<dbReference type="PROSITE" id="PS51383">
    <property type="entry name" value="YJEF_C_3"/>
    <property type="match status" value="1"/>
</dbReference>
<evidence type="ECO:0000256" key="9">
    <source>
        <dbReference type="ARBA" id="ARBA00025153"/>
    </source>
</evidence>
<dbReference type="InterPro" id="IPR036652">
    <property type="entry name" value="YjeF_N_dom_sf"/>
</dbReference>
<dbReference type="Pfam" id="PF03853">
    <property type="entry name" value="YjeF_N"/>
    <property type="match status" value="1"/>
</dbReference>
<evidence type="ECO:0000256" key="8">
    <source>
        <dbReference type="ARBA" id="ARBA00023239"/>
    </source>
</evidence>
<evidence type="ECO:0000256" key="5">
    <source>
        <dbReference type="ARBA" id="ARBA00022840"/>
    </source>
</evidence>
<comment type="catalytic activity">
    <reaction evidence="11 12">
        <text>(6S)-NADPHX + ADP = AMP + phosphate + NADPH + H(+)</text>
        <dbReference type="Rhea" id="RHEA:32235"/>
        <dbReference type="ChEBI" id="CHEBI:15378"/>
        <dbReference type="ChEBI" id="CHEBI:43474"/>
        <dbReference type="ChEBI" id="CHEBI:57783"/>
        <dbReference type="ChEBI" id="CHEBI:64076"/>
        <dbReference type="ChEBI" id="CHEBI:456215"/>
        <dbReference type="ChEBI" id="CHEBI:456216"/>
        <dbReference type="EC" id="4.2.1.136"/>
    </reaction>
</comment>
<dbReference type="InterPro" id="IPR000631">
    <property type="entry name" value="CARKD"/>
</dbReference>
<keyword evidence="15" id="KW-0808">Transferase</keyword>
<dbReference type="Proteomes" id="UP000029003">
    <property type="component" value="Unassembled WGS sequence"/>
</dbReference>
<dbReference type="CDD" id="cd01171">
    <property type="entry name" value="YXKO-related"/>
    <property type="match status" value="1"/>
</dbReference>
<dbReference type="PANTHER" id="PTHR12592:SF0">
    <property type="entry name" value="ATP-DEPENDENT (S)-NAD(P)H-HYDRATE DEHYDRATASE"/>
    <property type="match status" value="1"/>
</dbReference>
<evidence type="ECO:0000256" key="7">
    <source>
        <dbReference type="ARBA" id="ARBA00023027"/>
    </source>
</evidence>
<dbReference type="GO" id="GO:0052856">
    <property type="term" value="F:NAD(P)HX epimerase activity"/>
    <property type="evidence" value="ECO:0007669"/>
    <property type="project" value="TreeGrafter"/>
</dbReference>
<evidence type="ECO:0000256" key="6">
    <source>
        <dbReference type="ARBA" id="ARBA00022857"/>
    </source>
</evidence>
<dbReference type="HAMAP" id="MF_01965">
    <property type="entry name" value="NADHX_dehydratase"/>
    <property type="match status" value="1"/>
</dbReference>
<evidence type="ECO:0000256" key="12">
    <source>
        <dbReference type="HAMAP-Rule" id="MF_01965"/>
    </source>
</evidence>
<evidence type="ECO:0000256" key="4">
    <source>
        <dbReference type="ARBA" id="ARBA00022741"/>
    </source>
</evidence>
<feature type="binding site" evidence="12">
    <location>
        <position position="513"/>
    </location>
    <ligand>
        <name>(6S)-NADPHX</name>
        <dbReference type="ChEBI" id="CHEBI:64076"/>
    </ligand>
</feature>
<organism evidence="15 16">
    <name type="scientific">Bifidobacterium thermacidophilum subsp. thermacidophilum</name>
    <dbReference type="NCBI Taxonomy" id="79262"/>
    <lineage>
        <taxon>Bacteria</taxon>
        <taxon>Bacillati</taxon>
        <taxon>Actinomycetota</taxon>
        <taxon>Actinomycetes</taxon>
        <taxon>Bifidobacteriales</taxon>
        <taxon>Bifidobacteriaceae</taxon>
        <taxon>Bifidobacterium</taxon>
    </lineage>
</organism>
<dbReference type="AlphaFoldDB" id="A0A087E1B9"/>
<keyword evidence="7 12" id="KW-0520">NAD</keyword>
<keyword evidence="5 12" id="KW-0067">ATP-binding</keyword>
<feature type="domain" description="YjeF C-terminal" evidence="13">
    <location>
        <begin position="271"/>
        <end position="601"/>
    </location>
</feature>
<dbReference type="InterPro" id="IPR029056">
    <property type="entry name" value="Ribokinase-like"/>
</dbReference>
<dbReference type="GO" id="GO:0046496">
    <property type="term" value="P:nicotinamide nucleotide metabolic process"/>
    <property type="evidence" value="ECO:0007669"/>
    <property type="project" value="UniProtKB-UniRule"/>
</dbReference>
<keyword evidence="4 12" id="KW-0547">Nucleotide-binding</keyword>
<sequence length="603" mass="61631">MGESIDHERLQMLRFNAYAADTVRELERPLLDDGVPLMRMAAAAAAHEAKRMLGAQGVALEDANVVVLAGAGDNGGDGLFAAAQLAGEDARVTVVAVGRGLHDAGFAAFAHSGGRVLVLDPEAEIPGCVTGFSAGEAGERLRVAVDLVNQADLVMDAMTGIGVSGALHGIAATLTSALLDSWGIDGRTGSETIQDHPVERPLVLAVDTPSGIGVDDGTLPGPYLTADRTVMFGALKPCAMLPPAAYACGKVTLVDFGFDIDEAEPASEMMDADLASSAILVPSVHDMKYTRGVVGLVTGSTRYPGAAVLGTSAAARSSIGMVRYLGPQRAQDLVLQALPEAVIGKGHVNAWVVGSGVPASTDTADSDDIQRETITRLLAHYALVDESGTNDDGGDAVAQGTHPDAMPPIVVDAGALDLLPARVPGNVVITPHAGELAGLLTRLDAINGPVTADQVMSAPVRYAQLAHENTGATVVLKGAISVIAGTDPYDNNRTRILLCGRAPAWLGTAGAGDVLAGMIGALLSQSDVFESPDDAPAVADTVAAAVYLHGLAAAIASHATQCGWRAPEIYGAGERNTGYDAGEPIIASDVVRSIPQAIAKLIG</sequence>
<dbReference type="PROSITE" id="PS51385">
    <property type="entry name" value="YJEF_N"/>
    <property type="match status" value="1"/>
</dbReference>
<comment type="function">
    <text evidence="12">Catalyzes the dehydration of the S-form of NAD(P)HX at the expense of ADP, which is converted to AMP. Together with NAD(P)HX epimerase, which catalyzes the epimerization of the S- and R-forms, the enzyme allows the repair of both epimers of NAD(P)HX, a damaged form of NAD(P)H that is a result of enzymatic or heat-dependent hydration.</text>
</comment>
<dbReference type="Gene3D" id="3.40.1190.20">
    <property type="match status" value="1"/>
</dbReference>
<dbReference type="GO" id="GO:0052855">
    <property type="term" value="F:ADP-dependent NAD(P)H-hydrate dehydratase activity"/>
    <property type="evidence" value="ECO:0007669"/>
    <property type="project" value="UniProtKB-UniRule"/>
</dbReference>
<dbReference type="GO" id="GO:0110051">
    <property type="term" value="P:metabolite repair"/>
    <property type="evidence" value="ECO:0007669"/>
    <property type="project" value="TreeGrafter"/>
</dbReference>
<dbReference type="OrthoDB" id="9806925at2"/>
<dbReference type="InterPro" id="IPR004443">
    <property type="entry name" value="YjeF_N_dom"/>
</dbReference>
<dbReference type="Gene3D" id="3.40.50.10260">
    <property type="entry name" value="YjeF N-terminal domain"/>
    <property type="match status" value="1"/>
</dbReference>
<name>A0A087E1B9_9BIFI</name>
<keyword evidence="8 12" id="KW-0456">Lyase</keyword>
<comment type="function">
    <text evidence="9">Bifunctional enzyme that catalyzes the epimerization of the S- and R-forms of NAD(P)HX and the dehydration of the S-form of NAD(P)HX at the expense of ADP, which is converted to AMP. This allows the repair of both epimers of NAD(P)HX, a damaged form of NAD(P)H that is a result of enzymatic or heat-dependent hydration.</text>
</comment>
<feature type="binding site" evidence="12">
    <location>
        <position position="512"/>
    </location>
    <ligand>
        <name>AMP</name>
        <dbReference type="ChEBI" id="CHEBI:456215"/>
    </ligand>
</feature>
<evidence type="ECO:0000256" key="11">
    <source>
        <dbReference type="ARBA" id="ARBA00049209"/>
    </source>
</evidence>
<comment type="similarity">
    <text evidence="2">In the N-terminal section; belongs to the NnrE/AIBP family.</text>
</comment>
<feature type="binding site" evidence="12">
    <location>
        <begin position="477"/>
        <end position="481"/>
    </location>
    <ligand>
        <name>AMP</name>
        <dbReference type="ChEBI" id="CHEBI:456215"/>
    </ligand>
</feature>
<dbReference type="EMBL" id="JGZT01000008">
    <property type="protein sequence ID" value="KFJ01570.1"/>
    <property type="molecule type" value="Genomic_DNA"/>
</dbReference>
<dbReference type="InterPro" id="IPR017953">
    <property type="entry name" value="Carbohydrate_kinase_pred_CS"/>
</dbReference>
<feature type="domain" description="YjeF N-terminal" evidence="14">
    <location>
        <begin position="23"/>
        <end position="264"/>
    </location>
</feature>
<dbReference type="RefSeq" id="WP_029576703.1">
    <property type="nucleotide sequence ID" value="NZ_JGZT01000008.1"/>
</dbReference>
<keyword evidence="15" id="KW-0418">Kinase</keyword>
<evidence type="ECO:0000256" key="2">
    <source>
        <dbReference type="ARBA" id="ARBA00006001"/>
    </source>
</evidence>
<evidence type="ECO:0000313" key="16">
    <source>
        <dbReference type="Proteomes" id="UP000029003"/>
    </source>
</evidence>
<accession>A0A087E1B9</accession>